<dbReference type="Proteomes" id="UP000694867">
    <property type="component" value="Unplaced"/>
</dbReference>
<feature type="region of interest" description="Disordered" evidence="1">
    <location>
        <begin position="102"/>
        <end position="168"/>
    </location>
</feature>
<reference evidence="4" key="1">
    <citation type="submission" date="2025-08" db="UniProtKB">
        <authorList>
            <consortium name="RefSeq"/>
        </authorList>
    </citation>
    <scope>IDENTIFICATION</scope>
</reference>
<dbReference type="KEGG" id="goe:100906137"/>
<accession>A0AAJ6QYA4</accession>
<name>A0AAJ6QYA4_9ACAR</name>
<feature type="chain" id="PRO_5042531325" evidence="2">
    <location>
        <begin position="23"/>
        <end position="190"/>
    </location>
</feature>
<keyword evidence="2" id="KW-0732">Signal</keyword>
<dbReference type="GeneID" id="100906137"/>
<dbReference type="AlphaFoldDB" id="A0AAJ6QYA4"/>
<evidence type="ECO:0000313" key="3">
    <source>
        <dbReference type="Proteomes" id="UP000694867"/>
    </source>
</evidence>
<sequence length="190" mass="21164">MVSYVASILIVTIVICVSQGHAQRCSLQECAALLTSMSRRSFKNGQMDALICSENSNPGDNFVEPIFPSQGSSRTSHKISKVTRNTRGDGFLEWMKDWDRSSSASNRRDDELFDGTGNDSFAEENQYEETAPMFSSDRTDTYSLSRPQESSPDATLYPDRSGRRSESLRARSFALSATPGQARQVVRIKQ</sequence>
<organism evidence="3 4">
    <name type="scientific">Galendromus occidentalis</name>
    <name type="common">western predatory mite</name>
    <dbReference type="NCBI Taxonomy" id="34638"/>
    <lineage>
        <taxon>Eukaryota</taxon>
        <taxon>Metazoa</taxon>
        <taxon>Ecdysozoa</taxon>
        <taxon>Arthropoda</taxon>
        <taxon>Chelicerata</taxon>
        <taxon>Arachnida</taxon>
        <taxon>Acari</taxon>
        <taxon>Parasitiformes</taxon>
        <taxon>Mesostigmata</taxon>
        <taxon>Gamasina</taxon>
        <taxon>Phytoseioidea</taxon>
        <taxon>Phytoseiidae</taxon>
        <taxon>Typhlodrominae</taxon>
        <taxon>Galendromus</taxon>
    </lineage>
</organism>
<protein>
    <submittedName>
        <fullName evidence="4">Uncharacterized protein LOC100906137</fullName>
    </submittedName>
</protein>
<gene>
    <name evidence="4" type="primary">LOC100906137</name>
</gene>
<evidence type="ECO:0000313" key="4">
    <source>
        <dbReference type="RefSeq" id="XP_003747806.1"/>
    </source>
</evidence>
<evidence type="ECO:0000256" key="1">
    <source>
        <dbReference type="SAM" id="MobiDB-lite"/>
    </source>
</evidence>
<feature type="signal peptide" evidence="2">
    <location>
        <begin position="1"/>
        <end position="22"/>
    </location>
</feature>
<proteinExistence type="predicted"/>
<dbReference type="RefSeq" id="XP_003747806.1">
    <property type="nucleotide sequence ID" value="XM_003747758.1"/>
</dbReference>
<feature type="compositionally biased region" description="Polar residues" evidence="1">
    <location>
        <begin position="141"/>
        <end position="153"/>
    </location>
</feature>
<evidence type="ECO:0000256" key="2">
    <source>
        <dbReference type="SAM" id="SignalP"/>
    </source>
</evidence>
<keyword evidence="3" id="KW-1185">Reference proteome</keyword>